<keyword evidence="3 6" id="KW-0812">Transmembrane</keyword>
<reference evidence="7 8" key="1">
    <citation type="submission" date="2014-09" db="EMBL/GenBank/DDBJ databases">
        <authorList>
            <person name="Martin A.A."/>
        </authorList>
    </citation>
    <scope>NUCLEOTIDE SEQUENCE</scope>
    <source>
        <strain evidence="8">ED321</strain>
        <strain evidence="7">ED321 Heterogonic</strain>
    </source>
</reference>
<evidence type="ECO:0000256" key="5">
    <source>
        <dbReference type="ARBA" id="ARBA00023136"/>
    </source>
</evidence>
<dbReference type="AlphaFoldDB" id="A0A090LJ72"/>
<protein>
    <submittedName>
        <fullName evidence="9">Neurensin-1</fullName>
    </submittedName>
</protein>
<evidence type="ECO:0000313" key="8">
    <source>
        <dbReference type="Proteomes" id="UP000035682"/>
    </source>
</evidence>
<dbReference type="Pfam" id="PF10177">
    <property type="entry name" value="DUF2371"/>
    <property type="match status" value="1"/>
</dbReference>
<accession>A0A090LJ72</accession>
<dbReference type="CTD" id="36379950"/>
<dbReference type="WBParaSite" id="SRAE_2000224700.1">
    <property type="protein sequence ID" value="SRAE_2000224700.1"/>
    <property type="gene ID" value="WBGene00262456"/>
</dbReference>
<keyword evidence="4 6" id="KW-1133">Transmembrane helix</keyword>
<dbReference type="EMBL" id="LN609529">
    <property type="protein sequence ID" value="CEF67585.1"/>
    <property type="molecule type" value="Genomic_DNA"/>
</dbReference>
<evidence type="ECO:0000256" key="3">
    <source>
        <dbReference type="ARBA" id="ARBA00022692"/>
    </source>
</evidence>
<comment type="similarity">
    <text evidence="2">Belongs to the TMEM200 family.</text>
</comment>
<dbReference type="Proteomes" id="UP000035682">
    <property type="component" value="Unplaced"/>
</dbReference>
<dbReference type="RefSeq" id="XP_024506785.1">
    <property type="nucleotide sequence ID" value="XM_024653294.1"/>
</dbReference>
<dbReference type="GO" id="GO:0016020">
    <property type="term" value="C:membrane"/>
    <property type="evidence" value="ECO:0007669"/>
    <property type="project" value="UniProtKB-SubCell"/>
</dbReference>
<evidence type="ECO:0000256" key="2">
    <source>
        <dbReference type="ARBA" id="ARBA00005308"/>
    </source>
</evidence>
<sequence>MLGARGVSLGLGKINLSDLNKIPTMDRGQVPRIKKKPKIKPQVRVKKYVDKEEEEEYNYEIRLNPQLMGKIPLRKPKKIDKNKKAYYWRLYYENNKKTLWTACRAVIFGVIIITLGIIMTGLGYFDKELAKVTVYNETTTSNITYIDNFRRIQFKSMQYIGPVLMGVGSFMLIIACVITLESRDKHTLIIQNEADKQRKILKDDDEKEKFVEVKETMFLNTKKYIQDKKLFNENDEKYIKNDEIINDDNISRLTCGNDLSINVEDLDDECFKPPEKCNIKTKRRATISCQYSKSMVDKTRVNRLKQDYISKKPTISSSTSFKRASNQKRRSIFNLQGKDQSVSTDDLAKQHLYENRDLYAELLEDFYKKYAVNNVKTVDENNLLPNTNLDDIIIHNVSSEKIQEEDPENN</sequence>
<dbReference type="OrthoDB" id="9994280at2759"/>
<dbReference type="PANTHER" id="PTHR31815:SF1">
    <property type="entry name" value="TRANSMEMBRANE PROTEIN 200C"/>
    <property type="match status" value="1"/>
</dbReference>
<dbReference type="GeneID" id="36379950"/>
<dbReference type="InterPro" id="IPR018787">
    <property type="entry name" value="DUF2371_TMEM200"/>
</dbReference>
<evidence type="ECO:0000313" key="9">
    <source>
        <dbReference type="WBParaSite" id="SRAE_2000224700.1"/>
    </source>
</evidence>
<reference evidence="9" key="2">
    <citation type="submission" date="2020-12" db="UniProtKB">
        <authorList>
            <consortium name="WormBaseParasite"/>
        </authorList>
    </citation>
    <scope>IDENTIFICATION</scope>
</reference>
<evidence type="ECO:0000256" key="4">
    <source>
        <dbReference type="ARBA" id="ARBA00022989"/>
    </source>
</evidence>
<dbReference type="PANTHER" id="PTHR31815">
    <property type="entry name" value="AGAP005329-PA"/>
    <property type="match status" value="1"/>
</dbReference>
<comment type="subcellular location">
    <subcellularLocation>
        <location evidence="1">Membrane</location>
        <topology evidence="1">Multi-pass membrane protein</topology>
    </subcellularLocation>
</comment>
<gene>
    <name evidence="7 9 10" type="ORF">SRAE_2000224700</name>
</gene>
<proteinExistence type="inferred from homology"/>
<keyword evidence="8" id="KW-1185">Reference proteome</keyword>
<evidence type="ECO:0000313" key="7">
    <source>
        <dbReference type="EMBL" id="CEF67585.1"/>
    </source>
</evidence>
<evidence type="ECO:0000256" key="1">
    <source>
        <dbReference type="ARBA" id="ARBA00004141"/>
    </source>
</evidence>
<feature type="transmembrane region" description="Helical" evidence="6">
    <location>
        <begin position="105"/>
        <end position="125"/>
    </location>
</feature>
<organism evidence="7">
    <name type="scientific">Strongyloides ratti</name>
    <name type="common">Parasitic roundworm</name>
    <dbReference type="NCBI Taxonomy" id="34506"/>
    <lineage>
        <taxon>Eukaryota</taxon>
        <taxon>Metazoa</taxon>
        <taxon>Ecdysozoa</taxon>
        <taxon>Nematoda</taxon>
        <taxon>Chromadorea</taxon>
        <taxon>Rhabditida</taxon>
        <taxon>Tylenchina</taxon>
        <taxon>Panagrolaimomorpha</taxon>
        <taxon>Strongyloidoidea</taxon>
        <taxon>Strongyloididae</taxon>
        <taxon>Strongyloides</taxon>
    </lineage>
</organism>
<keyword evidence="5 6" id="KW-0472">Membrane</keyword>
<name>A0A090LJ72_STRRB</name>
<feature type="transmembrane region" description="Helical" evidence="6">
    <location>
        <begin position="159"/>
        <end position="180"/>
    </location>
</feature>
<dbReference type="WormBase" id="SRAE_2000224700">
    <property type="protein sequence ID" value="SRP06169"/>
    <property type="gene ID" value="WBGene00262456"/>
</dbReference>
<evidence type="ECO:0000313" key="10">
    <source>
        <dbReference type="WormBase" id="SRAE_2000224700"/>
    </source>
</evidence>
<evidence type="ECO:0000256" key="6">
    <source>
        <dbReference type="SAM" id="Phobius"/>
    </source>
</evidence>